<evidence type="ECO:0000313" key="4">
    <source>
        <dbReference type="Proteomes" id="UP000657385"/>
    </source>
</evidence>
<reference evidence="3" key="1">
    <citation type="submission" date="2020-11" db="EMBL/GenBank/DDBJ databases">
        <title>Isolation and identification of active actinomycetes.</title>
        <authorList>
            <person name="Yu B."/>
        </authorList>
    </citation>
    <scope>NUCLEOTIDE SEQUENCE</scope>
    <source>
        <strain evidence="3">NEAU-YB345</strain>
    </source>
</reference>
<keyword evidence="4" id="KW-1185">Reference proteome</keyword>
<dbReference type="Gene3D" id="1.10.10.60">
    <property type="entry name" value="Homeodomain-like"/>
    <property type="match status" value="1"/>
</dbReference>
<dbReference type="EMBL" id="JADPRT010000005">
    <property type="protein sequence ID" value="MBF9069402.1"/>
    <property type="molecule type" value="Genomic_DNA"/>
</dbReference>
<dbReference type="InterPro" id="IPR010332">
    <property type="entry name" value="ATPase_terminase-su_N"/>
</dbReference>
<dbReference type="PROSITE" id="PS50531">
    <property type="entry name" value="HTH_IS21"/>
    <property type="match status" value="1"/>
</dbReference>
<accession>A0A931B690</accession>
<protein>
    <recommendedName>
        <fullName evidence="2">HTH IS21-type domain-containing protein</fullName>
    </recommendedName>
</protein>
<name>A0A931B690_9ACTN</name>
<evidence type="ECO:0000256" key="1">
    <source>
        <dbReference type="SAM" id="MobiDB-lite"/>
    </source>
</evidence>
<evidence type="ECO:0000313" key="3">
    <source>
        <dbReference type="EMBL" id="MBF9069402.1"/>
    </source>
</evidence>
<dbReference type="Pfam" id="PF06056">
    <property type="entry name" value="Terminase_5"/>
    <property type="match status" value="1"/>
</dbReference>
<sequence>MRSPMLTAAEEKEARDLFQLGYSISAISRHLGRDRATIRAYLRGERTTGAPRARPSALDPFLDYCRRQLTGSPHLPAAVLYADVVTRGYSGSYSSFTRTIRTHRLRPDCPSCGRGDGHAGSPAGPATREVPVQAPRRYAERVARPGNSEANIR</sequence>
<proteinExistence type="predicted"/>
<dbReference type="AlphaFoldDB" id="A0A931B690"/>
<organism evidence="3 4">
    <name type="scientific">Streptacidiphilus fuscans</name>
    <dbReference type="NCBI Taxonomy" id="2789292"/>
    <lineage>
        <taxon>Bacteria</taxon>
        <taxon>Bacillati</taxon>
        <taxon>Actinomycetota</taxon>
        <taxon>Actinomycetes</taxon>
        <taxon>Kitasatosporales</taxon>
        <taxon>Streptomycetaceae</taxon>
        <taxon>Streptacidiphilus</taxon>
    </lineage>
</organism>
<dbReference type="RefSeq" id="WP_196194537.1">
    <property type="nucleotide sequence ID" value="NZ_JADPRT010000005.1"/>
</dbReference>
<evidence type="ECO:0000259" key="2">
    <source>
        <dbReference type="PROSITE" id="PS50531"/>
    </source>
</evidence>
<comment type="caution">
    <text evidence="3">The sequence shown here is derived from an EMBL/GenBank/DDBJ whole genome shotgun (WGS) entry which is preliminary data.</text>
</comment>
<gene>
    <name evidence="3" type="ORF">I2501_15365</name>
</gene>
<dbReference type="InterPro" id="IPR017894">
    <property type="entry name" value="HTH_IS21_transposase_type"/>
</dbReference>
<feature type="region of interest" description="Disordered" evidence="1">
    <location>
        <begin position="112"/>
        <end position="153"/>
    </location>
</feature>
<feature type="domain" description="HTH IS21-type" evidence="2">
    <location>
        <begin position="9"/>
        <end position="69"/>
    </location>
</feature>
<dbReference type="Proteomes" id="UP000657385">
    <property type="component" value="Unassembled WGS sequence"/>
</dbReference>